<protein>
    <submittedName>
        <fullName evidence="2">Uncharacterized protein</fullName>
    </submittedName>
</protein>
<evidence type="ECO:0000313" key="2">
    <source>
        <dbReference type="EMBL" id="EWY84702.1"/>
    </source>
</evidence>
<dbReference type="EMBL" id="JH717846">
    <property type="protein sequence ID" value="EWY84702.1"/>
    <property type="molecule type" value="Genomic_DNA"/>
</dbReference>
<dbReference type="HOGENOM" id="CLU_2440950_0_0_1"/>
<feature type="region of interest" description="Disordered" evidence="1">
    <location>
        <begin position="69"/>
        <end position="90"/>
    </location>
</feature>
<organism evidence="2 3">
    <name type="scientific">Fusarium oxysporum NRRL 32931</name>
    <dbReference type="NCBI Taxonomy" id="660029"/>
    <lineage>
        <taxon>Eukaryota</taxon>
        <taxon>Fungi</taxon>
        <taxon>Dikarya</taxon>
        <taxon>Ascomycota</taxon>
        <taxon>Pezizomycotina</taxon>
        <taxon>Sordariomycetes</taxon>
        <taxon>Hypocreomycetidae</taxon>
        <taxon>Hypocreales</taxon>
        <taxon>Nectriaceae</taxon>
        <taxon>Fusarium</taxon>
        <taxon>Fusarium oxysporum species complex</taxon>
    </lineage>
</organism>
<name>W9HQV7_FUSOX</name>
<dbReference type="AlphaFoldDB" id="W9HQV7"/>
<reference evidence="2 3" key="1">
    <citation type="submission" date="2011-06" db="EMBL/GenBank/DDBJ databases">
        <title>The Genome Sequence of Fusarium oxysporum FOSC 3-a.</title>
        <authorList>
            <consortium name="The Broad Institute Genome Sequencing Platform"/>
            <person name="Ma L.-J."/>
            <person name="Gale L.R."/>
            <person name="Schwartz D.C."/>
            <person name="Zhou S."/>
            <person name="Corby-Kistler H."/>
            <person name="Young S.K."/>
            <person name="Zeng Q."/>
            <person name="Gargeya S."/>
            <person name="Fitzgerald M."/>
            <person name="Haas B."/>
            <person name="Abouelleil A."/>
            <person name="Alvarado L."/>
            <person name="Arachchi H.M."/>
            <person name="Berlin A."/>
            <person name="Brown A."/>
            <person name="Chapman S.B."/>
            <person name="Chen Z."/>
            <person name="Dunbar C."/>
            <person name="Freedman E."/>
            <person name="Gearin G."/>
            <person name="Gellesch M."/>
            <person name="Goldberg J."/>
            <person name="Griggs A."/>
            <person name="Gujja S."/>
            <person name="Heiman D."/>
            <person name="Howarth C."/>
            <person name="Larson L."/>
            <person name="Lui A."/>
            <person name="MacDonald P.J.P."/>
            <person name="Mehta T."/>
            <person name="Montmayeur A."/>
            <person name="Murphy C."/>
            <person name="Neiman D."/>
            <person name="Pearson M."/>
            <person name="Priest M."/>
            <person name="Roberts A."/>
            <person name="Saif S."/>
            <person name="Shea T."/>
            <person name="Shenoy N."/>
            <person name="Sisk P."/>
            <person name="Stolte C."/>
            <person name="Sykes S."/>
            <person name="Wortman J."/>
            <person name="Nusbaum C."/>
            <person name="Birren B."/>
        </authorList>
    </citation>
    <scope>NUCLEOTIDE SEQUENCE [LARGE SCALE GENOMIC DNA]</scope>
    <source>
        <strain evidence="3">FOSC 3-a</strain>
    </source>
</reference>
<feature type="compositionally biased region" description="Basic residues" evidence="1">
    <location>
        <begin position="76"/>
        <end position="90"/>
    </location>
</feature>
<accession>W9HQV7</accession>
<sequence length="90" mass="10285">MRSRQAPSSKQQGLRSISGDQEISEFPRAHGLWASIELFPVCSTHAFLAESSFAKRQAGWLRGRGLIQLGMNKEKEKKKKKKKKKKKPYL</sequence>
<evidence type="ECO:0000313" key="3">
    <source>
        <dbReference type="Proteomes" id="UP000030753"/>
    </source>
</evidence>
<gene>
    <name evidence="2" type="ORF">FOYG_12113</name>
</gene>
<proteinExistence type="predicted"/>
<evidence type="ECO:0000256" key="1">
    <source>
        <dbReference type="SAM" id="MobiDB-lite"/>
    </source>
</evidence>
<dbReference type="Proteomes" id="UP000030753">
    <property type="component" value="Unassembled WGS sequence"/>
</dbReference>
<feature type="region of interest" description="Disordered" evidence="1">
    <location>
        <begin position="1"/>
        <end position="21"/>
    </location>
</feature>